<keyword evidence="1" id="KW-0812">Transmembrane</keyword>
<feature type="transmembrane region" description="Helical" evidence="1">
    <location>
        <begin position="107"/>
        <end position="124"/>
    </location>
</feature>
<accession>A0A1C3ER43</accession>
<protein>
    <submittedName>
        <fullName evidence="2">Uncharacterized protein</fullName>
    </submittedName>
</protein>
<comment type="caution">
    <text evidence="2">The sequence shown here is derived from an EMBL/GenBank/DDBJ whole genome shotgun (WGS) entry which is preliminary data.</text>
</comment>
<feature type="transmembrane region" description="Helical" evidence="1">
    <location>
        <begin position="77"/>
        <end position="101"/>
    </location>
</feature>
<dbReference type="STRING" id="1080227.A8L45_03655"/>
<dbReference type="Proteomes" id="UP000094936">
    <property type="component" value="Unassembled WGS sequence"/>
</dbReference>
<organism evidence="2 3">
    <name type="scientific">Veronia pacifica</name>
    <dbReference type="NCBI Taxonomy" id="1080227"/>
    <lineage>
        <taxon>Bacteria</taxon>
        <taxon>Pseudomonadati</taxon>
        <taxon>Pseudomonadota</taxon>
        <taxon>Gammaproteobacteria</taxon>
        <taxon>Vibrionales</taxon>
        <taxon>Vibrionaceae</taxon>
        <taxon>Veronia</taxon>
    </lineage>
</organism>
<dbReference type="RefSeq" id="WP_068899296.1">
    <property type="nucleotide sequence ID" value="NZ_JBHUIF010000020.1"/>
</dbReference>
<keyword evidence="1" id="KW-0472">Membrane</keyword>
<proteinExistence type="predicted"/>
<dbReference type="EMBL" id="LYBM01000003">
    <property type="protein sequence ID" value="ODA35713.1"/>
    <property type="molecule type" value="Genomic_DNA"/>
</dbReference>
<evidence type="ECO:0000313" key="3">
    <source>
        <dbReference type="Proteomes" id="UP000094936"/>
    </source>
</evidence>
<dbReference type="OrthoDB" id="4335991at2"/>
<keyword evidence="1" id="KW-1133">Transmembrane helix</keyword>
<reference evidence="2 3" key="1">
    <citation type="submission" date="2016-05" db="EMBL/GenBank/DDBJ databases">
        <title>Genomic Taxonomy of the Vibrionaceae.</title>
        <authorList>
            <person name="Gomez-Gil B."/>
            <person name="Enciso-Ibarra J."/>
        </authorList>
    </citation>
    <scope>NUCLEOTIDE SEQUENCE [LARGE SCALE GENOMIC DNA]</scope>
    <source>
        <strain evidence="2 3">CAIM 1920</strain>
    </source>
</reference>
<feature type="transmembrane region" description="Helical" evidence="1">
    <location>
        <begin position="42"/>
        <end position="65"/>
    </location>
</feature>
<keyword evidence="3" id="KW-1185">Reference proteome</keyword>
<evidence type="ECO:0000256" key="1">
    <source>
        <dbReference type="SAM" id="Phobius"/>
    </source>
</evidence>
<dbReference type="AlphaFoldDB" id="A0A1C3ER43"/>
<name>A0A1C3ER43_9GAMM</name>
<sequence length="125" mass="14138">MNYFILSAGILATLTSLVHIFAGQKDPIRPFMDSDLNEVPKATLLACWHMVSVMLVFSSIFYLYVGWYSFLHLYTGIFALSLTHLAFSVVFIVVGWNFFGIRGLLKLPQWLLLLPIGLLSFFGTL</sequence>
<evidence type="ECO:0000313" key="2">
    <source>
        <dbReference type="EMBL" id="ODA35713.1"/>
    </source>
</evidence>
<gene>
    <name evidence="2" type="ORF">A8L45_03655</name>
</gene>